<dbReference type="Gene3D" id="3.90.1640.30">
    <property type="match status" value="1"/>
</dbReference>
<dbReference type="InterPro" id="IPR003156">
    <property type="entry name" value="DHHA1_dom"/>
</dbReference>
<dbReference type="Gene3D" id="3.10.310.30">
    <property type="match status" value="1"/>
</dbReference>
<gene>
    <name evidence="10" type="ORF">TH606_02785</name>
</gene>
<evidence type="ECO:0000259" key="7">
    <source>
        <dbReference type="Pfam" id="PF01368"/>
    </source>
</evidence>
<dbReference type="SUPFAM" id="SSF64182">
    <property type="entry name" value="DHH phosphoesterases"/>
    <property type="match status" value="1"/>
</dbReference>
<evidence type="ECO:0000256" key="5">
    <source>
        <dbReference type="ARBA" id="ARBA00022839"/>
    </source>
</evidence>
<dbReference type="Proteomes" id="UP000076964">
    <property type="component" value="Unassembled WGS sequence"/>
</dbReference>
<keyword evidence="5" id="KW-0269">Exonuclease</keyword>
<dbReference type="Pfam" id="PF02272">
    <property type="entry name" value="DHHA1"/>
    <property type="match status" value="1"/>
</dbReference>
<dbReference type="PANTHER" id="PTHR30255:SF2">
    <property type="entry name" value="SINGLE-STRANDED-DNA-SPECIFIC EXONUCLEASE RECJ"/>
    <property type="match status" value="1"/>
</dbReference>
<dbReference type="Pfam" id="PF17768">
    <property type="entry name" value="RecJ_OB"/>
    <property type="match status" value="1"/>
</dbReference>
<organism evidence="10 11">
    <name type="scientific">Thermodesulfatator autotrophicus</name>
    <dbReference type="NCBI Taxonomy" id="1795632"/>
    <lineage>
        <taxon>Bacteria</taxon>
        <taxon>Pseudomonadati</taxon>
        <taxon>Thermodesulfobacteriota</taxon>
        <taxon>Thermodesulfobacteria</taxon>
        <taxon>Thermodesulfobacteriales</taxon>
        <taxon>Thermodesulfatatoraceae</taxon>
        <taxon>Thermodesulfatator</taxon>
    </lineage>
</organism>
<dbReference type="InterPro" id="IPR038763">
    <property type="entry name" value="DHH_sf"/>
</dbReference>
<sequence>MAMKNSPYWEVAPLNRELTLKLAEDLGLPPLLIHLLLTRGLNDPHEIYRHLNPKLSDFPDPFLLEDMEKAVNRLVKAIYNREKITIYGDYDVDGTTGAAILYLFLKELGLEPLVIFPHRERDGYGLHPHLIASLKERGISLLISVDCGISAHEACRVARENGLEVIITDHHEVPEEISEALAVINPKRKGNRYPFRELAGVGVAFALLRALRQRLYEEGFFGQNPPKLKNYLDLVALGTIADIVPLTGENRLIAWFGLRELKESERPGLKALKKLAGLENGLVDTNSVMFRLAPRINAAGRLKEAELAFKLFVTTDETEAKTLAEELHQLNAKRQQIEDRILKEALAKIEKDLGPDRLAYVLSGEDWPLGIIGIVASRLQEALYRPVILLTLKDGLARGSGRSIPEINLYQCLSDCRQYLKAFGGHPAAAGLKILEENISAFARKFEEIIKAKLDGKIPRPRLKLDAWVRVRHILEPSFLENFIRLEPFGPGYPEPLFGLKNFEVRNISLVKEKHLKLFVWQEGLGLPAIAFRFGNSIPKGIKAIAGNLEISAFQGRNYLQLRIKDLV</sequence>
<keyword evidence="6" id="KW-0175">Coiled coil</keyword>
<reference evidence="10 11" key="1">
    <citation type="submission" date="2016-02" db="EMBL/GenBank/DDBJ databases">
        <title>Draft genome sequence of Thermodesulfatator sp. S606.</title>
        <authorList>
            <person name="Lai Q."/>
            <person name="Cao J."/>
            <person name="Dupont S."/>
            <person name="Shao Z."/>
            <person name="Jebbar M."/>
            <person name="Alain K."/>
        </authorList>
    </citation>
    <scope>NUCLEOTIDE SEQUENCE [LARGE SCALE GENOMIC DNA]</scope>
    <source>
        <strain evidence="10 11">S606</strain>
    </source>
</reference>
<dbReference type="InterPro" id="IPR051673">
    <property type="entry name" value="SSDNA_exonuclease_RecJ"/>
</dbReference>
<dbReference type="NCBIfam" id="TIGR00644">
    <property type="entry name" value="recJ"/>
    <property type="match status" value="1"/>
</dbReference>
<feature type="coiled-coil region" evidence="6">
    <location>
        <begin position="313"/>
        <end position="340"/>
    </location>
</feature>
<feature type="domain" description="DHHA1" evidence="8">
    <location>
        <begin position="361"/>
        <end position="451"/>
    </location>
</feature>
<evidence type="ECO:0000259" key="9">
    <source>
        <dbReference type="Pfam" id="PF17768"/>
    </source>
</evidence>
<comment type="similarity">
    <text evidence="1">Belongs to the RecJ family.</text>
</comment>
<dbReference type="GO" id="GO:0003676">
    <property type="term" value="F:nucleic acid binding"/>
    <property type="evidence" value="ECO:0007669"/>
    <property type="project" value="InterPro"/>
</dbReference>
<dbReference type="OrthoDB" id="9809852at2"/>
<dbReference type="InterPro" id="IPR041122">
    <property type="entry name" value="RecJ_OB"/>
</dbReference>
<feature type="domain" description="RecJ OB" evidence="9">
    <location>
        <begin position="468"/>
        <end position="566"/>
    </location>
</feature>
<accession>A0A177EAG7</accession>
<evidence type="ECO:0000256" key="1">
    <source>
        <dbReference type="ARBA" id="ARBA00005915"/>
    </source>
</evidence>
<keyword evidence="4" id="KW-0378">Hydrolase</keyword>
<keyword evidence="3" id="KW-0540">Nuclease</keyword>
<dbReference type="AlphaFoldDB" id="A0A177EAG7"/>
<dbReference type="Pfam" id="PF01368">
    <property type="entry name" value="DHH"/>
    <property type="match status" value="1"/>
</dbReference>
<comment type="caution">
    <text evidence="10">The sequence shown here is derived from an EMBL/GenBank/DDBJ whole genome shotgun (WGS) entry which is preliminary data.</text>
</comment>
<name>A0A177EAG7_9BACT</name>
<dbReference type="InterPro" id="IPR004610">
    <property type="entry name" value="RecJ"/>
</dbReference>
<evidence type="ECO:0000256" key="6">
    <source>
        <dbReference type="SAM" id="Coils"/>
    </source>
</evidence>
<evidence type="ECO:0000256" key="3">
    <source>
        <dbReference type="ARBA" id="ARBA00022722"/>
    </source>
</evidence>
<evidence type="ECO:0000313" key="10">
    <source>
        <dbReference type="EMBL" id="OAG28192.1"/>
    </source>
</evidence>
<dbReference type="InterPro" id="IPR001667">
    <property type="entry name" value="DDH_dom"/>
</dbReference>
<dbReference type="STRING" id="1795632.TH606_02785"/>
<keyword evidence="11" id="KW-1185">Reference proteome</keyword>
<feature type="domain" description="DDH" evidence="7">
    <location>
        <begin position="83"/>
        <end position="239"/>
    </location>
</feature>
<evidence type="ECO:0000256" key="4">
    <source>
        <dbReference type="ARBA" id="ARBA00022801"/>
    </source>
</evidence>
<proteinExistence type="inferred from homology"/>
<dbReference type="GO" id="GO:0008409">
    <property type="term" value="F:5'-3' exonuclease activity"/>
    <property type="evidence" value="ECO:0007669"/>
    <property type="project" value="InterPro"/>
</dbReference>
<evidence type="ECO:0000313" key="11">
    <source>
        <dbReference type="Proteomes" id="UP000076964"/>
    </source>
</evidence>
<dbReference type="PANTHER" id="PTHR30255">
    <property type="entry name" value="SINGLE-STRANDED-DNA-SPECIFIC EXONUCLEASE RECJ"/>
    <property type="match status" value="1"/>
</dbReference>
<dbReference type="EMBL" id="LSFI01000009">
    <property type="protein sequence ID" value="OAG28192.1"/>
    <property type="molecule type" value="Genomic_DNA"/>
</dbReference>
<protein>
    <recommendedName>
        <fullName evidence="2">Single-stranded-DNA-specific exonuclease RecJ</fullName>
    </recommendedName>
</protein>
<dbReference type="GO" id="GO:0006310">
    <property type="term" value="P:DNA recombination"/>
    <property type="evidence" value="ECO:0007669"/>
    <property type="project" value="InterPro"/>
</dbReference>
<evidence type="ECO:0000256" key="2">
    <source>
        <dbReference type="ARBA" id="ARBA00019841"/>
    </source>
</evidence>
<dbReference type="GO" id="GO:0006281">
    <property type="term" value="P:DNA repair"/>
    <property type="evidence" value="ECO:0007669"/>
    <property type="project" value="InterPro"/>
</dbReference>
<evidence type="ECO:0000259" key="8">
    <source>
        <dbReference type="Pfam" id="PF02272"/>
    </source>
</evidence>